<dbReference type="GO" id="GO:0003677">
    <property type="term" value="F:DNA binding"/>
    <property type="evidence" value="ECO:0007669"/>
    <property type="project" value="UniProtKB-KW"/>
</dbReference>
<dbReference type="CDD" id="cd17266">
    <property type="entry name" value="RMtype1_S_Sau1132ORF3780P-TRD2-CR2_like"/>
    <property type="match status" value="1"/>
</dbReference>
<dbReference type="PANTHER" id="PTHR30408:SF12">
    <property type="entry name" value="TYPE I RESTRICTION ENZYME MJAVIII SPECIFICITY SUBUNIT"/>
    <property type="match status" value="1"/>
</dbReference>
<dbReference type="InterPro" id="IPR044946">
    <property type="entry name" value="Restrct_endonuc_typeI_TRD_sf"/>
</dbReference>
<sequence length="414" mass="46665">MSSKQEDKTLMPAEKQALVPKLRFPEFRKVGEWERKPLKSICVMQAGKFVAAADIFENSRYDLYPCYGGNGLRGYTKTHTHSGKYPLIGRQGALCGNVNLVNGQFHATEHAVVTTPKSEVNVDWLYYMLDLLNLNRFATGQAQPGLSVEVLDKVQSFVPQEPEQQKIADCLTSLDELITLEAQKLDTLKTHKKGLMQQLFPAEGKTVPKLRFPEFREASEWKKQRISSLLVRAVRPLSVKIEETYREIGIRSHGKGIFHKEPVLGKSLGDKRVFHVEESAFVLNIVFAWEQAVAVTSVAEKGMIASHRFPMYKPREHKSDVEFIKYFFLTCKGRELLGIASPGGAGRNKTLGQKEFEKLEFLSPEKVEEQTTIACCLSSIDDLIAVQTQKLDVLKTHKKGLLQQLFPALDEVQG</sequence>
<accession>A0A562J229</accession>
<organism evidence="5 6">
    <name type="scientific">Azomonas agilis</name>
    <dbReference type="NCBI Taxonomy" id="116849"/>
    <lineage>
        <taxon>Bacteria</taxon>
        <taxon>Pseudomonadati</taxon>
        <taxon>Pseudomonadota</taxon>
        <taxon>Gammaproteobacteria</taxon>
        <taxon>Pseudomonadales</taxon>
        <taxon>Pseudomonadaceae</taxon>
        <taxon>Azomonas</taxon>
    </lineage>
</organism>
<evidence type="ECO:0000259" key="4">
    <source>
        <dbReference type="Pfam" id="PF01420"/>
    </source>
</evidence>
<dbReference type="GO" id="GO:0009307">
    <property type="term" value="P:DNA restriction-modification system"/>
    <property type="evidence" value="ECO:0007669"/>
    <property type="project" value="UniProtKB-KW"/>
</dbReference>
<dbReference type="Gene3D" id="1.10.287.1120">
    <property type="entry name" value="Bipartite methylase S protein"/>
    <property type="match status" value="1"/>
</dbReference>
<dbReference type="Proteomes" id="UP000319627">
    <property type="component" value="Unassembled WGS sequence"/>
</dbReference>
<keyword evidence="2" id="KW-0680">Restriction system</keyword>
<dbReference type="EMBL" id="VLKG01000001">
    <property type="protein sequence ID" value="TWH77162.1"/>
    <property type="molecule type" value="Genomic_DNA"/>
</dbReference>
<keyword evidence="3" id="KW-0238">DNA-binding</keyword>
<reference evidence="5 6" key="1">
    <citation type="submission" date="2019-07" db="EMBL/GenBank/DDBJ databases">
        <title>Genomic Encyclopedia of Type Strains, Phase I: the one thousand microbial genomes (KMG-I) project.</title>
        <authorList>
            <person name="Kyrpides N."/>
        </authorList>
    </citation>
    <scope>NUCLEOTIDE SEQUENCE [LARGE SCALE GENOMIC DNA]</scope>
    <source>
        <strain evidence="5 6">DSM 375</strain>
    </source>
</reference>
<proteinExistence type="inferred from homology"/>
<dbReference type="OrthoDB" id="9798929at2"/>
<comment type="caution">
    <text evidence="5">The sequence shown here is derived from an EMBL/GenBank/DDBJ whole genome shotgun (WGS) entry which is preliminary data.</text>
</comment>
<protein>
    <submittedName>
        <fullName evidence="5">Type I restriction enzyme S subunit</fullName>
    </submittedName>
</protein>
<evidence type="ECO:0000313" key="6">
    <source>
        <dbReference type="Proteomes" id="UP000319627"/>
    </source>
</evidence>
<dbReference type="Gene3D" id="3.90.220.20">
    <property type="entry name" value="DNA methylase specificity domains"/>
    <property type="match status" value="2"/>
</dbReference>
<evidence type="ECO:0000313" key="5">
    <source>
        <dbReference type="EMBL" id="TWH77162.1"/>
    </source>
</evidence>
<dbReference type="SUPFAM" id="SSF116734">
    <property type="entry name" value="DNA methylase specificity domain"/>
    <property type="match status" value="2"/>
</dbReference>
<gene>
    <name evidence="5" type="ORF">LX59_00065</name>
</gene>
<dbReference type="PANTHER" id="PTHR30408">
    <property type="entry name" value="TYPE-1 RESTRICTION ENZYME ECOKI SPECIFICITY PROTEIN"/>
    <property type="match status" value="1"/>
</dbReference>
<evidence type="ECO:0000256" key="2">
    <source>
        <dbReference type="ARBA" id="ARBA00022747"/>
    </source>
</evidence>
<feature type="domain" description="Type I restriction modification DNA specificity" evidence="4">
    <location>
        <begin position="285"/>
        <end position="395"/>
    </location>
</feature>
<dbReference type="InterPro" id="IPR052021">
    <property type="entry name" value="Type-I_RS_S_subunit"/>
</dbReference>
<name>A0A562J229_9GAMM</name>
<dbReference type="AlphaFoldDB" id="A0A562J229"/>
<evidence type="ECO:0000256" key="3">
    <source>
        <dbReference type="ARBA" id="ARBA00023125"/>
    </source>
</evidence>
<dbReference type="Pfam" id="PF01420">
    <property type="entry name" value="Methylase_S"/>
    <property type="match status" value="2"/>
</dbReference>
<feature type="domain" description="Type I restriction modification DNA specificity" evidence="4">
    <location>
        <begin position="32"/>
        <end position="189"/>
    </location>
</feature>
<dbReference type="RefSeq" id="WP_144569856.1">
    <property type="nucleotide sequence ID" value="NZ_VLKG01000001.1"/>
</dbReference>
<comment type="similarity">
    <text evidence="1">Belongs to the type-I restriction system S methylase family.</text>
</comment>
<evidence type="ECO:0000256" key="1">
    <source>
        <dbReference type="ARBA" id="ARBA00010923"/>
    </source>
</evidence>
<keyword evidence="6" id="KW-1185">Reference proteome</keyword>
<dbReference type="InterPro" id="IPR000055">
    <property type="entry name" value="Restrct_endonuc_typeI_TRD"/>
</dbReference>